<accession>A0A0B6YQY0</accession>
<organism evidence="2">
    <name type="scientific">Arion vulgaris</name>
    <dbReference type="NCBI Taxonomy" id="1028688"/>
    <lineage>
        <taxon>Eukaryota</taxon>
        <taxon>Metazoa</taxon>
        <taxon>Spiralia</taxon>
        <taxon>Lophotrochozoa</taxon>
        <taxon>Mollusca</taxon>
        <taxon>Gastropoda</taxon>
        <taxon>Heterobranchia</taxon>
        <taxon>Euthyneura</taxon>
        <taxon>Panpulmonata</taxon>
        <taxon>Eupulmonata</taxon>
        <taxon>Stylommatophora</taxon>
        <taxon>Helicina</taxon>
        <taxon>Arionoidea</taxon>
        <taxon>Arionidae</taxon>
        <taxon>Arion</taxon>
    </lineage>
</organism>
<gene>
    <name evidence="2" type="primary">ORF31275</name>
</gene>
<feature type="non-terminal residue" evidence="2">
    <location>
        <position position="129"/>
    </location>
</feature>
<feature type="region of interest" description="Disordered" evidence="1">
    <location>
        <begin position="14"/>
        <end position="53"/>
    </location>
</feature>
<reference evidence="2" key="1">
    <citation type="submission" date="2014-12" db="EMBL/GenBank/DDBJ databases">
        <title>Insight into the proteome of Arion vulgaris.</title>
        <authorList>
            <person name="Aradska J."/>
            <person name="Bulat T."/>
            <person name="Smidak R."/>
            <person name="Sarate P."/>
            <person name="Gangsoo J."/>
            <person name="Sialana F."/>
            <person name="Bilban M."/>
            <person name="Lubec G."/>
        </authorList>
    </citation>
    <scope>NUCLEOTIDE SEQUENCE</scope>
    <source>
        <tissue evidence="2">Skin</tissue>
    </source>
</reference>
<name>A0A0B6YQY0_9EUPU</name>
<feature type="non-terminal residue" evidence="2">
    <location>
        <position position="1"/>
    </location>
</feature>
<sequence length="129" mass="14418">FAIFEAGVKRFKHSANDSHLDEVTTGELDENRDDDDDEEQDARNGADTEDKMTTGVQIKMYGVHTKSLQELLIRYRPESSVPYSHTQSVSSTSQEDTGMRNMLSDVSMDQSEVSLELSVITSETPQGQI</sequence>
<proteinExistence type="predicted"/>
<protein>
    <submittedName>
        <fullName evidence="2">Uncharacterized protein</fullName>
    </submittedName>
</protein>
<dbReference type="EMBL" id="HACG01010995">
    <property type="protein sequence ID" value="CEK57860.1"/>
    <property type="molecule type" value="Transcribed_RNA"/>
</dbReference>
<feature type="compositionally biased region" description="Acidic residues" evidence="1">
    <location>
        <begin position="27"/>
        <end position="40"/>
    </location>
</feature>
<evidence type="ECO:0000313" key="2">
    <source>
        <dbReference type="EMBL" id="CEK57860.1"/>
    </source>
</evidence>
<evidence type="ECO:0000256" key="1">
    <source>
        <dbReference type="SAM" id="MobiDB-lite"/>
    </source>
</evidence>
<feature type="compositionally biased region" description="Basic and acidic residues" evidence="1">
    <location>
        <begin position="41"/>
        <end position="52"/>
    </location>
</feature>
<dbReference type="AlphaFoldDB" id="A0A0B6YQY0"/>